<dbReference type="Proteomes" id="UP000661112">
    <property type="component" value="Unassembled WGS sequence"/>
</dbReference>
<accession>A0ABR8DEC0</accession>
<gene>
    <name evidence="1" type="ORF">H6G83_30960</name>
</gene>
<reference evidence="1 2" key="1">
    <citation type="journal article" date="2020" name="ISME J.">
        <title>Comparative genomics reveals insights into cyanobacterial evolution and habitat adaptation.</title>
        <authorList>
            <person name="Chen M.Y."/>
            <person name="Teng W.K."/>
            <person name="Zhao L."/>
            <person name="Hu C.X."/>
            <person name="Zhou Y.K."/>
            <person name="Han B.P."/>
            <person name="Song L.R."/>
            <person name="Shu W.S."/>
        </authorList>
    </citation>
    <scope>NUCLEOTIDE SEQUENCE [LARGE SCALE GENOMIC DNA]</scope>
    <source>
        <strain evidence="1 2">FACHB-119</strain>
    </source>
</reference>
<protein>
    <recommendedName>
        <fullName evidence="3">Sigma-70 family RNA polymerase sigma factor</fullName>
    </recommendedName>
</protein>
<dbReference type="RefSeq" id="WP_190479318.1">
    <property type="nucleotide sequence ID" value="NZ_JACJSG010000065.1"/>
</dbReference>
<evidence type="ECO:0008006" key="3">
    <source>
        <dbReference type="Google" id="ProtNLM"/>
    </source>
</evidence>
<evidence type="ECO:0000313" key="2">
    <source>
        <dbReference type="Proteomes" id="UP000661112"/>
    </source>
</evidence>
<proteinExistence type="predicted"/>
<name>A0ABR8DEC0_9NOST</name>
<sequence>MSNEFIRWVQAALSNPIEKSKLLQQPQKLQKIMSDIPARQWLFEQACQTDDPDLAIQAKNLIINMMKFSRLIWYGAGQISPDIYEEALSRTWEWFNKELCLAYNPEKASFVTWFNRRLKFRILDVIREQERERNRRLHLPPDEENNEWIFPPAPEPESWHETIQEWLELVQRHSQLRNCRMQNHPDINCQFLLMQILQMLRDSGKFSWHSLAQQYKVDQSSLRRFCKTRCFPIFKQLLSE</sequence>
<organism evidence="1 2">
    <name type="scientific">Anabaena azotica FACHB-119</name>
    <dbReference type="NCBI Taxonomy" id="947527"/>
    <lineage>
        <taxon>Bacteria</taxon>
        <taxon>Bacillati</taxon>
        <taxon>Cyanobacteriota</taxon>
        <taxon>Cyanophyceae</taxon>
        <taxon>Nostocales</taxon>
        <taxon>Nostocaceae</taxon>
        <taxon>Anabaena</taxon>
        <taxon>Anabaena azotica</taxon>
    </lineage>
</organism>
<evidence type="ECO:0000313" key="1">
    <source>
        <dbReference type="EMBL" id="MBD2504971.1"/>
    </source>
</evidence>
<keyword evidence="2" id="KW-1185">Reference proteome</keyword>
<comment type="caution">
    <text evidence="1">The sequence shown here is derived from an EMBL/GenBank/DDBJ whole genome shotgun (WGS) entry which is preliminary data.</text>
</comment>
<dbReference type="EMBL" id="JACJSG010000065">
    <property type="protein sequence ID" value="MBD2504971.1"/>
    <property type="molecule type" value="Genomic_DNA"/>
</dbReference>